<evidence type="ECO:0000313" key="3">
    <source>
        <dbReference type="Proteomes" id="UP000005222"/>
    </source>
</evidence>
<dbReference type="eggNOG" id="ENOG502T54G">
    <property type="taxonomic scope" value="Eukaryota"/>
</dbReference>
<dbReference type="EMBL" id="FO082057">
    <property type="protein sequence ID" value="CCE78292.1"/>
    <property type="molecule type" value="Genomic_DNA"/>
</dbReference>
<keyword evidence="3" id="KW-1185">Reference proteome</keyword>
<accession>G8YRV5</accession>
<organism evidence="2 3">
    <name type="scientific">Pichia sorbitophila (strain ATCC MYA-4447 / BCRC 22081 / CBS 7064 / NBRC 10061 / NRRL Y-12695)</name>
    <name type="common">Hybrid yeast</name>
    <dbReference type="NCBI Taxonomy" id="559304"/>
    <lineage>
        <taxon>Eukaryota</taxon>
        <taxon>Fungi</taxon>
        <taxon>Dikarya</taxon>
        <taxon>Ascomycota</taxon>
        <taxon>Saccharomycotina</taxon>
        <taxon>Pichiomycetes</taxon>
        <taxon>Debaryomycetaceae</taxon>
        <taxon>Millerozyma</taxon>
    </lineage>
</organism>
<sequence>MKLYFIVLLAISWLSTALVVKDSGSQTTDLSLDTAYDSQHISEVELENRGLKHIAEKARQTKRLVTVLKSVLTSITEIKALKKTRPVEKLGKRDLVDDLLERVFVALKDSGLVNSIIKMSLTDDDVRPAITRLTIDLIEADVIPYEEIFEALKSSGLAVDVVKKSVTDPETRHGLVELTKELIKGLLEEDISLVDLLPDNLKPSNSSNSRIML</sequence>
<proteinExistence type="predicted"/>
<protein>
    <submittedName>
        <fullName evidence="2">Piso0_000912 protein</fullName>
    </submittedName>
</protein>
<gene>
    <name evidence="2" type="primary">Piso0_000912</name>
    <name evidence="2" type="ORF">GNLVRS01_PISO0C06756g</name>
</gene>
<evidence type="ECO:0000313" key="2">
    <source>
        <dbReference type="EMBL" id="CCE78292.1"/>
    </source>
</evidence>
<dbReference type="HOGENOM" id="CLU_1294850_0_0_1"/>
<keyword evidence="1" id="KW-0732">Signal</keyword>
<dbReference type="STRING" id="559304.G8YRV5"/>
<dbReference type="AlphaFoldDB" id="G8YRV5"/>
<dbReference type="InParanoid" id="G8YRV5"/>
<name>G8YRV5_PICSO</name>
<reference evidence="2 3" key="1">
    <citation type="journal article" date="2012" name="G3 (Bethesda)">
        <title>Pichia sorbitophila, an interspecies yeast hybrid reveals early steps of genome resolution following polyploidization.</title>
        <authorList>
            <person name="Leh Louis V."/>
            <person name="Despons L."/>
            <person name="Friedrich A."/>
            <person name="Martin T."/>
            <person name="Durrens P."/>
            <person name="Casaregola S."/>
            <person name="Neuveglise C."/>
            <person name="Fairhead C."/>
            <person name="Marck C."/>
            <person name="Cruz J.A."/>
            <person name="Straub M.L."/>
            <person name="Kugler V."/>
            <person name="Sacerdot C."/>
            <person name="Uzunov Z."/>
            <person name="Thierry A."/>
            <person name="Weiss S."/>
            <person name="Bleykasten C."/>
            <person name="De Montigny J."/>
            <person name="Jacques N."/>
            <person name="Jung P."/>
            <person name="Lemaire M."/>
            <person name="Mallet S."/>
            <person name="Morel G."/>
            <person name="Richard G.F."/>
            <person name="Sarkar A."/>
            <person name="Savel G."/>
            <person name="Schacherer J."/>
            <person name="Seret M.L."/>
            <person name="Talla E."/>
            <person name="Samson G."/>
            <person name="Jubin C."/>
            <person name="Poulain J."/>
            <person name="Vacherie B."/>
            <person name="Barbe V."/>
            <person name="Pelletier E."/>
            <person name="Sherman D.J."/>
            <person name="Westhof E."/>
            <person name="Weissenbach J."/>
            <person name="Baret P.V."/>
            <person name="Wincker P."/>
            <person name="Gaillardin C."/>
            <person name="Dujon B."/>
            <person name="Souciet J.L."/>
        </authorList>
    </citation>
    <scope>NUCLEOTIDE SEQUENCE [LARGE SCALE GENOMIC DNA]</scope>
    <source>
        <strain evidence="3">ATCC MYA-4447 / BCRC 22081 / CBS 7064 / NBRC 10061 / NRRL Y-12695</strain>
    </source>
</reference>
<evidence type="ECO:0000256" key="1">
    <source>
        <dbReference type="SAM" id="SignalP"/>
    </source>
</evidence>
<dbReference type="Proteomes" id="UP000005222">
    <property type="component" value="Chromosome C"/>
</dbReference>
<feature type="signal peptide" evidence="1">
    <location>
        <begin position="1"/>
        <end position="17"/>
    </location>
</feature>
<feature type="chain" id="PRO_5003519253" evidence="1">
    <location>
        <begin position="18"/>
        <end position="213"/>
    </location>
</feature>
<dbReference type="OrthoDB" id="4019261at2759"/>